<organism evidence="1 2">
    <name type="scientific">Legionella oakridgensis ATCC 33761 = DSM 21215</name>
    <dbReference type="NCBI Taxonomy" id="1268635"/>
    <lineage>
        <taxon>Bacteria</taxon>
        <taxon>Pseudomonadati</taxon>
        <taxon>Pseudomonadota</taxon>
        <taxon>Gammaproteobacteria</taxon>
        <taxon>Legionellales</taxon>
        <taxon>Legionellaceae</taxon>
        <taxon>Legionella</taxon>
    </lineage>
</organism>
<accession>W0B8Y5</accession>
<evidence type="ECO:0000313" key="1">
    <source>
        <dbReference type="EMBL" id="AHE66305.1"/>
    </source>
</evidence>
<dbReference type="KEGG" id="lok:Loa_00736"/>
<protein>
    <submittedName>
        <fullName evidence="1">Uncharacterized protein</fullName>
    </submittedName>
</protein>
<evidence type="ECO:0000313" key="2">
    <source>
        <dbReference type="Proteomes" id="UP000018838"/>
    </source>
</evidence>
<sequence>MSYKKANGDHLNLTQVGSCNRTNAVFDDVKSNKEAFADYAAIYHALVLYHQADCPNL</sequence>
<reference evidence="1 2" key="1">
    <citation type="journal article" date="2013" name="Int. J. Med. Microbiol.">
        <title>Legionella oakridgensis ATCC 33761 genome sequence and phenotypic characterization reveals its replication capacity in amoebae.</title>
        <authorList>
            <person name="Brzuszkiewicz E."/>
            <person name="Schulz T."/>
            <person name="Rydzewski K."/>
            <person name="Daniel R."/>
            <person name="Gillmaier N."/>
            <person name="Dittmann C."/>
            <person name="Holland G."/>
            <person name="Schunder E."/>
            <person name="Lautner M."/>
            <person name="Eisenreich W."/>
            <person name="Luck C."/>
            <person name="Heuner K."/>
        </authorList>
    </citation>
    <scope>NUCLEOTIDE SEQUENCE [LARGE SCALE GENOMIC DNA]</scope>
    <source>
        <strain>OR-10</strain>
        <strain evidence="2">ATCC 33761</strain>
    </source>
</reference>
<keyword evidence="2" id="KW-1185">Reference proteome</keyword>
<gene>
    <name evidence="1" type="ORF">Loa_00736</name>
</gene>
<dbReference type="eggNOG" id="ENOG5031EBZ">
    <property type="taxonomic scope" value="Bacteria"/>
</dbReference>
<dbReference type="HOGENOM" id="CLU_2991168_0_0_6"/>
<proteinExistence type="predicted"/>
<dbReference type="PATRIC" id="fig|1268635.3.peg.736"/>
<dbReference type="Proteomes" id="UP000018838">
    <property type="component" value="Chromosome"/>
</dbReference>
<dbReference type="EMBL" id="CP004006">
    <property type="protein sequence ID" value="AHE66305.1"/>
    <property type="molecule type" value="Genomic_DNA"/>
</dbReference>
<dbReference type="AlphaFoldDB" id="W0B8Y5"/>
<name>W0B8Y5_9GAMM</name>